<feature type="non-terminal residue" evidence="4">
    <location>
        <position position="136"/>
    </location>
</feature>
<dbReference type="EMBL" id="WNUR01001546">
    <property type="protein sequence ID" value="MDZ7543727.1"/>
    <property type="molecule type" value="Genomic_DNA"/>
</dbReference>
<dbReference type="Proteomes" id="UP001288944">
    <property type="component" value="Unassembled WGS sequence"/>
</dbReference>
<keyword evidence="2" id="KW-0347">Helicase</keyword>
<dbReference type="GO" id="GO:0006281">
    <property type="term" value="P:DNA repair"/>
    <property type="evidence" value="ECO:0007669"/>
    <property type="project" value="InterPro"/>
</dbReference>
<organism evidence="4 5">
    <name type="scientific">Clostridium perfringens</name>
    <dbReference type="NCBI Taxonomy" id="1502"/>
    <lineage>
        <taxon>Bacteria</taxon>
        <taxon>Bacillati</taxon>
        <taxon>Bacillota</taxon>
        <taxon>Clostridia</taxon>
        <taxon>Eubacteriales</taxon>
        <taxon>Clostridiaceae</taxon>
        <taxon>Clostridium</taxon>
    </lineage>
</organism>
<dbReference type="GO" id="GO:0016787">
    <property type="term" value="F:hydrolase activity"/>
    <property type="evidence" value="ECO:0007669"/>
    <property type="project" value="UniProtKB-KW"/>
</dbReference>
<comment type="caution">
    <text evidence="4">The sequence shown here is derived from an EMBL/GenBank/DDBJ whole genome shotgun (WGS) entry which is preliminary data.</text>
</comment>
<gene>
    <name evidence="4" type="ORF">GNF83_21690</name>
</gene>
<dbReference type="InterPro" id="IPR047112">
    <property type="entry name" value="RecG/Mfd"/>
</dbReference>
<dbReference type="Pfam" id="PF00271">
    <property type="entry name" value="Helicase_C"/>
    <property type="match status" value="1"/>
</dbReference>
<dbReference type="PANTHER" id="PTHR47964:SF1">
    <property type="entry name" value="ATP-DEPENDENT DNA HELICASE HOMOLOG RECG, CHLOROPLASTIC"/>
    <property type="match status" value="1"/>
</dbReference>
<dbReference type="SMART" id="SM00490">
    <property type="entry name" value="HELICc"/>
    <property type="match status" value="1"/>
</dbReference>
<keyword evidence="2" id="KW-0067">ATP-binding</keyword>
<dbReference type="AlphaFoldDB" id="A0AAW9KGE5"/>
<reference evidence="4" key="1">
    <citation type="submission" date="2019-11" db="EMBL/GenBank/DDBJ databases">
        <title>Characterization of Clostridium perfringens isolates from swine manure treated agricultural soils.</title>
        <authorList>
            <person name="Wushke S.T."/>
        </authorList>
    </citation>
    <scope>NUCLEOTIDE SEQUENCE</scope>
    <source>
        <strain evidence="4">X62</strain>
    </source>
</reference>
<feature type="domain" description="Helicase C-terminal" evidence="3">
    <location>
        <begin position="1"/>
        <end position="125"/>
    </location>
</feature>
<feature type="non-terminal residue" evidence="4">
    <location>
        <position position="1"/>
    </location>
</feature>
<protein>
    <submittedName>
        <fullName evidence="4">Transcription-repair coupling factor</fullName>
    </submittedName>
</protein>
<proteinExistence type="predicted"/>
<evidence type="ECO:0000313" key="4">
    <source>
        <dbReference type="EMBL" id="MDZ7543727.1"/>
    </source>
</evidence>
<accession>A0AAW9KGE5</accession>
<dbReference type="InterPro" id="IPR027417">
    <property type="entry name" value="P-loop_NTPase"/>
</dbReference>
<dbReference type="GO" id="GO:0003678">
    <property type="term" value="F:DNA helicase activity"/>
    <property type="evidence" value="ECO:0007669"/>
    <property type="project" value="TreeGrafter"/>
</dbReference>
<evidence type="ECO:0000259" key="3">
    <source>
        <dbReference type="PROSITE" id="PS51194"/>
    </source>
</evidence>
<dbReference type="SUPFAM" id="SSF52540">
    <property type="entry name" value="P-loop containing nucleoside triphosphate hydrolases"/>
    <property type="match status" value="1"/>
</dbReference>
<evidence type="ECO:0000313" key="5">
    <source>
        <dbReference type="Proteomes" id="UP001288944"/>
    </source>
</evidence>
<dbReference type="PANTHER" id="PTHR47964">
    <property type="entry name" value="ATP-DEPENDENT DNA HELICASE HOMOLOG RECG, CHLOROPLASTIC"/>
    <property type="match status" value="1"/>
</dbReference>
<name>A0AAW9KGE5_CLOPF</name>
<keyword evidence="2" id="KW-0547">Nucleotide-binding</keyword>
<dbReference type="PROSITE" id="PS51194">
    <property type="entry name" value="HELICASE_CTER"/>
    <property type="match status" value="1"/>
</dbReference>
<sequence>DHIKTLVPEARVTVGHGQMSEQELERAILDFLDGEYDVLVSTSIIETGVDIPSVNTLIVHDADKMGLSQLYQLRGRVGRSNRIAYAYFTYQRDKVLNEVAEKRLQASKEFTELGSGVKIARRDLSIRGAGNLLGAE</sequence>
<keyword evidence="1" id="KW-0378">Hydrolase</keyword>
<evidence type="ECO:0000256" key="2">
    <source>
        <dbReference type="ARBA" id="ARBA00022806"/>
    </source>
</evidence>
<evidence type="ECO:0000256" key="1">
    <source>
        <dbReference type="ARBA" id="ARBA00022801"/>
    </source>
</evidence>
<dbReference type="Gene3D" id="3.40.50.300">
    <property type="entry name" value="P-loop containing nucleotide triphosphate hydrolases"/>
    <property type="match status" value="1"/>
</dbReference>
<dbReference type="InterPro" id="IPR001650">
    <property type="entry name" value="Helicase_C-like"/>
</dbReference>